<reference evidence="1 2" key="1">
    <citation type="submission" date="2017-11" db="EMBL/GenBank/DDBJ databases">
        <title>Comparative genomic analysis of Holospora spp., intranuclear symbionts of paramecia.</title>
        <authorList>
            <person name="Garushyants S.K."/>
            <person name="Beliavskaya A."/>
            <person name="Malko D.B."/>
            <person name="Logacheva M.D."/>
            <person name="Rautian M.S."/>
            <person name="Gelfand M.S."/>
        </authorList>
    </citation>
    <scope>NUCLEOTIDE SEQUENCE [LARGE SCALE GENOMIC DNA]</scope>
    <source>
        <strain evidence="2">02AZ16</strain>
    </source>
</reference>
<evidence type="ECO:0000313" key="2">
    <source>
        <dbReference type="Proteomes" id="UP000239425"/>
    </source>
</evidence>
<comment type="caution">
    <text evidence="1">The sequence shown here is derived from an EMBL/GenBank/DDBJ whole genome shotgun (WGS) entry which is preliminary data.</text>
</comment>
<gene>
    <name evidence="1" type="ORF">HCUR_01178</name>
</gene>
<sequence>MFQETPRLKDVCANFAKSVLKHTHEISARLTQGEAYFGKKMARGAHIVLD</sequence>
<dbReference type="Proteomes" id="UP000239425">
    <property type="component" value="Unassembled WGS sequence"/>
</dbReference>
<accession>A0A2S5R7T7</accession>
<dbReference type="AlphaFoldDB" id="A0A2S5R7T7"/>
<protein>
    <submittedName>
        <fullName evidence="1">Uncharacterized protein</fullName>
    </submittedName>
</protein>
<name>A0A2S5R7T7_9PROT</name>
<dbReference type="EMBL" id="PHHC01000106">
    <property type="protein sequence ID" value="PPE03384.1"/>
    <property type="molecule type" value="Genomic_DNA"/>
</dbReference>
<evidence type="ECO:0000313" key="1">
    <source>
        <dbReference type="EMBL" id="PPE03384.1"/>
    </source>
</evidence>
<keyword evidence="2" id="KW-1185">Reference proteome</keyword>
<organism evidence="1 2">
    <name type="scientific">Holospora curviuscula</name>
    <dbReference type="NCBI Taxonomy" id="1082868"/>
    <lineage>
        <taxon>Bacteria</taxon>
        <taxon>Pseudomonadati</taxon>
        <taxon>Pseudomonadota</taxon>
        <taxon>Alphaproteobacteria</taxon>
        <taxon>Holosporales</taxon>
        <taxon>Holosporaceae</taxon>
        <taxon>Holospora</taxon>
    </lineage>
</organism>
<proteinExistence type="predicted"/>